<evidence type="ECO:0000256" key="1">
    <source>
        <dbReference type="SAM" id="SignalP"/>
    </source>
</evidence>
<proteinExistence type="predicted"/>
<evidence type="ECO:0000313" key="2">
    <source>
        <dbReference type="EMBL" id="KAK1441753.1"/>
    </source>
</evidence>
<dbReference type="EMBL" id="JAVEPI010000005">
    <property type="protein sequence ID" value="KAK1441753.1"/>
    <property type="molecule type" value="Genomic_DNA"/>
</dbReference>
<organism evidence="2 3">
    <name type="scientific">Babesia gibsoni</name>
    <dbReference type="NCBI Taxonomy" id="33632"/>
    <lineage>
        <taxon>Eukaryota</taxon>
        <taxon>Sar</taxon>
        <taxon>Alveolata</taxon>
        <taxon>Apicomplexa</taxon>
        <taxon>Aconoidasida</taxon>
        <taxon>Piroplasmida</taxon>
        <taxon>Babesiidae</taxon>
        <taxon>Babesia</taxon>
    </lineage>
</organism>
<keyword evidence="3" id="KW-1185">Reference proteome</keyword>
<sequence length="1017" mass="115295">MARIFWLISLLASAFISVEAFKWTALNIEELSIEDESKRVVVSRGIINDEFAIRLECPKPYVVYPRNDESTKADPHVFVEAGGDLVEVPFSRVIHSLYGEHVVKTFHGDTHNVVEIHYPGSIYSSSEHVVNIIRGHASHIYFLCALPHKTFHHTLTSKLRYLNAVVGTPTVLSIKQEVRQYLKDRSSAVGLFSIDIAKIKKRTHGCGSKDTPEFVNEVHHDVESGVRSCTVDIMEHPDVGFYCKGRIEPSSCFRFLFDSETSREIRVDGVVYMKQSTDDFWNLATYDRKSLKHKFSGYCQCVDEETGEVKAKITVMTGMSHECDLNAMLLQHRAQPIIGSWCDVGLLPGSTLTIKLPVNIYGEVVPESGEREEMQQQPPLLTSHIEPPDLKNNFFNGVELSRQNFPPHIYSASEMVFGDALQIDQSRQDDEGIIRVHYLEDRPLTYPLWLTGFSYIWHLKTNKDRVDIKEISAVINVIPLPTHDYYMYGCEPVNASAFSLINDLSVKKTILDIYGNKMRLCHFVSNYIGKYGLYCPPGQTVYPINCGKYTDDNSLENIGERLYHGNSVVNSRVSNMRIIRSLFHEHNGYSISCACLDGNGVETAKAIVSRHIQRRAFFSRLSEERYTQIVIPSINISYVNIGGDLLPEVQEIHHPLPSHIHPNLLSPGRRLTIWFSKALCEYPYQKQSFSLGRRRGMMLLSGNYIRTAEPYDGETSDQTEVDELSNYEALFLPLNVKNYFYQDVFVDGQQKMILKQYSEVLGTNTTGFNVETTTYTGNRYEYYSITFTSSLSSIIVSKNNDDVINLYYLCGSLARPSRKKPSESFAEMDEYMAYDADIEDFDEEERQLIPSDTLDTVSSDAEGLQIQASSDEMGANEANSLKLYGITNIAVETTDPYLHGCGMTDPREELFRDDTLPILNDVGEKVGCEVDLAEGDASFYCPFPYITEPRNCIPQSPTAAFRVIQPGRKGNEHFYVFKKGDLDSSDDSMLRITKREIFECHCVTSKGIRMATIRVHA</sequence>
<evidence type="ECO:0000313" key="3">
    <source>
        <dbReference type="Proteomes" id="UP001230268"/>
    </source>
</evidence>
<dbReference type="InterPro" id="IPR038160">
    <property type="entry name" value="6_CYS_dom_sf"/>
</dbReference>
<gene>
    <name evidence="2" type="ORF">BgAZ_500850</name>
</gene>
<feature type="chain" id="PRO_5042037078" description="6-Cys domain-containing protein" evidence="1">
    <location>
        <begin position="21"/>
        <end position="1017"/>
    </location>
</feature>
<comment type="caution">
    <text evidence="2">The sequence shown here is derived from an EMBL/GenBank/DDBJ whole genome shotgun (WGS) entry which is preliminary data.</text>
</comment>
<reference evidence="2" key="1">
    <citation type="submission" date="2023-08" db="EMBL/GenBank/DDBJ databases">
        <title>Draft sequence of the Babesia gibsoni genome.</title>
        <authorList>
            <person name="Yamagishi J.Y."/>
            <person name="Xuan X.X."/>
        </authorList>
    </citation>
    <scope>NUCLEOTIDE SEQUENCE</scope>
    <source>
        <strain evidence="2">Azabu</strain>
    </source>
</reference>
<dbReference type="Proteomes" id="UP001230268">
    <property type="component" value="Unassembled WGS sequence"/>
</dbReference>
<protein>
    <recommendedName>
        <fullName evidence="4">6-Cys domain-containing protein</fullName>
    </recommendedName>
</protein>
<feature type="signal peptide" evidence="1">
    <location>
        <begin position="1"/>
        <end position="20"/>
    </location>
</feature>
<accession>A0AAD8PC86</accession>
<name>A0AAD8PC86_BABGI</name>
<dbReference type="Gene3D" id="2.60.40.2860">
    <property type="match status" value="1"/>
</dbReference>
<evidence type="ECO:0008006" key="4">
    <source>
        <dbReference type="Google" id="ProtNLM"/>
    </source>
</evidence>
<keyword evidence="1" id="KW-0732">Signal</keyword>
<dbReference type="AlphaFoldDB" id="A0AAD8PC86"/>